<feature type="signal peptide" evidence="5">
    <location>
        <begin position="1"/>
        <end position="22"/>
    </location>
</feature>
<feature type="domain" description="Glycine zipper 2TM" evidence="6">
    <location>
        <begin position="84"/>
        <end position="123"/>
    </location>
</feature>
<comment type="caution">
    <text evidence="7">The sequence shown here is derived from an EMBL/GenBank/DDBJ whole genome shotgun (WGS) entry which is preliminary data.</text>
</comment>
<dbReference type="InterPro" id="IPR008816">
    <property type="entry name" value="Gly_zipper_2TM_dom"/>
</dbReference>
<comment type="subcellular location">
    <subcellularLocation>
        <location evidence="1">Cell outer membrane</location>
        <topology evidence="1">Lipid-anchor</topology>
    </subcellularLocation>
</comment>
<evidence type="ECO:0000313" key="7">
    <source>
        <dbReference type="EMBL" id="OHT18767.1"/>
    </source>
</evidence>
<evidence type="ECO:0000259" key="6">
    <source>
        <dbReference type="Pfam" id="PF05433"/>
    </source>
</evidence>
<name>A0A1S1H9I2_9SPHN</name>
<keyword evidence="4" id="KW-0449">Lipoprotein</keyword>
<protein>
    <recommendedName>
        <fullName evidence="3">17 kDa surface antigen</fullName>
    </recommendedName>
</protein>
<evidence type="ECO:0000256" key="5">
    <source>
        <dbReference type="SAM" id="SignalP"/>
    </source>
</evidence>
<comment type="similarity">
    <text evidence="2">Belongs to the rickettsiale 17 kDa surface antigen family.</text>
</comment>
<dbReference type="Proteomes" id="UP000179467">
    <property type="component" value="Unassembled WGS sequence"/>
</dbReference>
<proteinExistence type="inferred from homology"/>
<evidence type="ECO:0000256" key="2">
    <source>
        <dbReference type="ARBA" id="ARBA00008681"/>
    </source>
</evidence>
<feature type="chain" id="PRO_5010265695" description="17 kDa surface antigen" evidence="5">
    <location>
        <begin position="23"/>
        <end position="131"/>
    </location>
</feature>
<evidence type="ECO:0000256" key="4">
    <source>
        <dbReference type="ARBA" id="ARBA00023288"/>
    </source>
</evidence>
<dbReference type="GO" id="GO:0009279">
    <property type="term" value="C:cell outer membrane"/>
    <property type="evidence" value="ECO:0007669"/>
    <property type="project" value="UniProtKB-SubCell"/>
</dbReference>
<evidence type="ECO:0000313" key="8">
    <source>
        <dbReference type="Proteomes" id="UP000179467"/>
    </source>
</evidence>
<accession>A0A1S1H9I2</accession>
<gene>
    <name evidence="7" type="ORF">BHE75_00743</name>
</gene>
<evidence type="ECO:0000256" key="1">
    <source>
        <dbReference type="ARBA" id="ARBA00004459"/>
    </source>
</evidence>
<dbReference type="EMBL" id="MIPT01000001">
    <property type="protein sequence ID" value="OHT18767.1"/>
    <property type="molecule type" value="Genomic_DNA"/>
</dbReference>
<reference evidence="7 8" key="1">
    <citation type="submission" date="2016-09" db="EMBL/GenBank/DDBJ databases">
        <title>Metabolic pathway, cell adaptation mechanisms and a novel monoxygenase revealed through proteogenomic-transcription analysis of a Sphingomonas haloaromaticamans strain degrading the fungicide ortho-phenylphenol.</title>
        <authorList>
            <person name="Perruchon C."/>
            <person name="Papadopoulou E.S."/>
            <person name="Rousidou C."/>
            <person name="Vasileiadis S."/>
            <person name="Tanou G."/>
            <person name="Amoutzias G."/>
            <person name="Molassiotis A."/>
            <person name="Karpouzas D.G."/>
        </authorList>
    </citation>
    <scope>NUCLEOTIDE SEQUENCE [LARGE SCALE GENOMIC DNA]</scope>
    <source>
        <strain evidence="7 8">P3</strain>
    </source>
</reference>
<dbReference type="RefSeq" id="WP_070932482.1">
    <property type="nucleotide sequence ID" value="NZ_MIPT01000001.1"/>
</dbReference>
<organism evidence="7 8">
    <name type="scientific">Edaphosphingomonas haloaromaticamans</name>
    <dbReference type="NCBI Taxonomy" id="653954"/>
    <lineage>
        <taxon>Bacteria</taxon>
        <taxon>Pseudomonadati</taxon>
        <taxon>Pseudomonadota</taxon>
        <taxon>Alphaproteobacteria</taxon>
        <taxon>Sphingomonadales</taxon>
        <taxon>Rhizorhabdaceae</taxon>
        <taxon>Edaphosphingomonas</taxon>
    </lineage>
</organism>
<dbReference type="Pfam" id="PF05433">
    <property type="entry name" value="Rick_17kDa_Anti"/>
    <property type="match status" value="1"/>
</dbReference>
<keyword evidence="5" id="KW-0732">Signal</keyword>
<sequence>MRKFIIAAVLAAVAVPASPVLADHGRDRHHGKQYNNGNRGKNYWKGDRYYNNGRYDGRRLSRNDHVYRGRDGRYYCKRDDGTTGLIIGAAAGALLGRTVDTSGDRMLGTLLGGAGGALLGREIDRGEVRCK</sequence>
<dbReference type="AlphaFoldDB" id="A0A1S1H9I2"/>
<keyword evidence="8" id="KW-1185">Reference proteome</keyword>
<evidence type="ECO:0000256" key="3">
    <source>
        <dbReference type="ARBA" id="ARBA00015281"/>
    </source>
</evidence>